<dbReference type="Gene3D" id="3.40.630.30">
    <property type="match status" value="1"/>
</dbReference>
<gene>
    <name evidence="2" type="ORF">AFR_35665</name>
</gene>
<organism evidence="2 3">
    <name type="scientific">Actinoplanes friuliensis DSM 7358</name>
    <dbReference type="NCBI Taxonomy" id="1246995"/>
    <lineage>
        <taxon>Bacteria</taxon>
        <taxon>Bacillati</taxon>
        <taxon>Actinomycetota</taxon>
        <taxon>Actinomycetes</taxon>
        <taxon>Micromonosporales</taxon>
        <taxon>Micromonosporaceae</taxon>
        <taxon>Actinoplanes</taxon>
    </lineage>
</organism>
<dbReference type="GO" id="GO:0016747">
    <property type="term" value="F:acyltransferase activity, transferring groups other than amino-acyl groups"/>
    <property type="evidence" value="ECO:0007669"/>
    <property type="project" value="InterPro"/>
</dbReference>
<dbReference type="AlphaFoldDB" id="U5W8B8"/>
<accession>U5W8B8</accession>
<dbReference type="InterPro" id="IPR013653">
    <property type="entry name" value="GCN5-like_dom"/>
</dbReference>
<evidence type="ECO:0000313" key="2">
    <source>
        <dbReference type="EMBL" id="AGZ45389.1"/>
    </source>
</evidence>
<proteinExistence type="predicted"/>
<dbReference type="PATRIC" id="fig|1246995.3.peg.7218"/>
<evidence type="ECO:0000313" key="3">
    <source>
        <dbReference type="Proteomes" id="UP000017746"/>
    </source>
</evidence>
<protein>
    <submittedName>
        <fullName evidence="2">Regulatory protein</fullName>
    </submittedName>
</protein>
<dbReference type="SUPFAM" id="SSF55729">
    <property type="entry name" value="Acyl-CoA N-acyltransferases (Nat)"/>
    <property type="match status" value="1"/>
</dbReference>
<dbReference type="Proteomes" id="UP000017746">
    <property type="component" value="Chromosome"/>
</dbReference>
<reference evidence="2 3" key="1">
    <citation type="journal article" date="2014" name="J. Biotechnol.">
        <title>Complete genome sequence of the actinobacterium Actinoplanes friuliensis HAG 010964, producer of the lipopeptide antibiotic friulimycin.</title>
        <authorList>
            <person name="Ruckert C."/>
            <person name="Szczepanowski R."/>
            <person name="Albersmeier A."/>
            <person name="Goesmann A."/>
            <person name="Fischer N."/>
            <person name="Steinkamper A."/>
            <person name="Puhler A."/>
            <person name="Biener R."/>
            <person name="Schwartz D."/>
            <person name="Kalinowski J."/>
        </authorList>
    </citation>
    <scope>NUCLEOTIDE SEQUENCE [LARGE SCALE GENOMIC DNA]</scope>
    <source>
        <strain evidence="2 3">DSM 7358</strain>
    </source>
</reference>
<dbReference type="EMBL" id="CP006272">
    <property type="protein sequence ID" value="AGZ45389.1"/>
    <property type="molecule type" value="Genomic_DNA"/>
</dbReference>
<dbReference type="InterPro" id="IPR016181">
    <property type="entry name" value="Acyl_CoA_acyltransferase"/>
</dbReference>
<keyword evidence="3" id="KW-1185">Reference proteome</keyword>
<dbReference type="InterPro" id="IPR000182">
    <property type="entry name" value="GNAT_dom"/>
</dbReference>
<feature type="domain" description="N-acetyltransferase" evidence="1">
    <location>
        <begin position="35"/>
        <end position="164"/>
    </location>
</feature>
<dbReference type="eggNOG" id="COG3393">
    <property type="taxonomic scope" value="Bacteria"/>
</dbReference>
<name>U5W8B8_9ACTN</name>
<dbReference type="KEGG" id="afs:AFR_35665"/>
<dbReference type="PROSITE" id="PS51186">
    <property type="entry name" value="GNAT"/>
    <property type="match status" value="1"/>
</dbReference>
<evidence type="ECO:0000259" key="1">
    <source>
        <dbReference type="PROSITE" id="PS51186"/>
    </source>
</evidence>
<sequence length="171" mass="18796">MSISARPPEDAGWEIRGTSTAFQLIDGKVPAALDSEAIVLTVADVPDMIDLVSRTEPGPFRPRTIELGTYLGIRQHGRLVAMAGERLHPPGWTEISAVCTDPAHRGRGYAARLVRALAAAIYDRGERPFLHTMATNTPANRLFTSLGFVRRKENTTVSLRVPVKKERLPRS</sequence>
<dbReference type="HOGENOM" id="CLU_085660_0_0_11"/>
<dbReference type="CDD" id="cd04301">
    <property type="entry name" value="NAT_SF"/>
    <property type="match status" value="1"/>
</dbReference>
<dbReference type="Pfam" id="PF08445">
    <property type="entry name" value="FR47"/>
    <property type="match status" value="1"/>
</dbReference>